<name>A0ABS8WGL0_9GAMM</name>
<keyword evidence="2" id="KW-1185">Reference proteome</keyword>
<protein>
    <recommendedName>
        <fullName evidence="3">Restriction endonuclease type IV Mrr domain-containing protein</fullName>
    </recommendedName>
</protein>
<dbReference type="RefSeq" id="WP_233055151.1">
    <property type="nucleotide sequence ID" value="NZ_JAIMJA010000055.1"/>
</dbReference>
<evidence type="ECO:0008006" key="3">
    <source>
        <dbReference type="Google" id="ProtNLM"/>
    </source>
</evidence>
<evidence type="ECO:0000313" key="2">
    <source>
        <dbReference type="Proteomes" id="UP001201273"/>
    </source>
</evidence>
<sequence length="477" mass="54268">MRVSDYYNLGRTQPYLDFVDIRLDTDIPVFLDPTAIKTLDSPWGHELSSLLQSFFECVLKHIKNGNDSKAQLLLASLNERNEFHLGFSRGESRGHAFGTISAESVWGALSKSQASLTGLLQDLEDTCLLINGIGTDMISDAVSNIIRGPLIKYTQEMCIYYGIPLVDGVESGPIWNPVKETWENAFVALPITDYGKIVLVPKVLVRQRVCYKYDEYYRHFLLPEMQSEELKSHSSLVEVLKNGSERVTKKALMGKYGSDKLAVVTETLKRPHVLDDYRENKKTNAPLPLTHEEISSVEESEKPNWEGLINELEAIPTGRESAGAYEDTIEKIFTSLLYPSLCYPIKQHNIHDGRKRIDITYTNEARNGFFAWLSLHYPSSMIFIECKNYGKEVSNPEVDQLSGRFSPSRGKVGILTCRQIEDKERLKKRCKDTANDSRGFIISLDDQDIIDLIKCRQSEPESNEYKLLRNMFNELIS</sequence>
<accession>A0ABS8WGL0</accession>
<reference evidence="1 2" key="1">
    <citation type="journal article" date="2022" name="Environ. Microbiol. Rep.">
        <title>Eco-phylogenetic analyses reveal divergent evolution of vitamin B12 metabolism in the marine bacterial family 'Psychromonadaceae'.</title>
        <authorList>
            <person name="Jin X."/>
            <person name="Yang Y."/>
            <person name="Cao H."/>
            <person name="Gao B."/>
            <person name="Zhao Z."/>
        </authorList>
    </citation>
    <scope>NUCLEOTIDE SEQUENCE [LARGE SCALE GENOMIC DNA]</scope>
    <source>
        <strain evidence="1 2">MKS20</strain>
    </source>
</reference>
<gene>
    <name evidence="1" type="ORF">K6Y31_21880</name>
</gene>
<evidence type="ECO:0000313" key="1">
    <source>
        <dbReference type="EMBL" id="MCE2597420.1"/>
    </source>
</evidence>
<dbReference type="Proteomes" id="UP001201273">
    <property type="component" value="Unassembled WGS sequence"/>
</dbReference>
<organism evidence="1 2">
    <name type="scientific">Motilimonas cestriensis</name>
    <dbReference type="NCBI Taxonomy" id="2742685"/>
    <lineage>
        <taxon>Bacteria</taxon>
        <taxon>Pseudomonadati</taxon>
        <taxon>Pseudomonadota</taxon>
        <taxon>Gammaproteobacteria</taxon>
        <taxon>Alteromonadales</taxon>
        <taxon>Alteromonadales genera incertae sedis</taxon>
        <taxon>Motilimonas</taxon>
    </lineage>
</organism>
<proteinExistence type="predicted"/>
<dbReference type="EMBL" id="JAIMJA010000055">
    <property type="protein sequence ID" value="MCE2597420.1"/>
    <property type="molecule type" value="Genomic_DNA"/>
</dbReference>
<comment type="caution">
    <text evidence="1">The sequence shown here is derived from an EMBL/GenBank/DDBJ whole genome shotgun (WGS) entry which is preliminary data.</text>
</comment>